<keyword evidence="7 9" id="KW-0472">Membrane</keyword>
<name>A0A6V8N4L5_9BACT</name>
<dbReference type="AlphaFoldDB" id="A0A6V8N4L5"/>
<reference evidence="12" key="1">
    <citation type="submission" date="2020-06" db="EMBL/GenBank/DDBJ databases">
        <title>Draft genomic sequecing of Geomonas sp. Red745.</title>
        <authorList>
            <person name="Itoh H."/>
            <person name="Xu Z.X."/>
            <person name="Ushijima N."/>
            <person name="Masuda Y."/>
            <person name="Shiratori Y."/>
            <person name="Senoo K."/>
        </authorList>
    </citation>
    <scope>NUCLEOTIDE SEQUENCE [LARGE SCALE GENOMIC DNA]</scope>
    <source>
        <strain evidence="12">Red745</strain>
    </source>
</reference>
<keyword evidence="8 9" id="KW-0012">Acyltransferase</keyword>
<keyword evidence="4 9" id="KW-0808">Transferase</keyword>
<evidence type="ECO:0000313" key="12">
    <source>
        <dbReference type="Proteomes" id="UP000587586"/>
    </source>
</evidence>
<feature type="transmembrane region" description="Helical" evidence="10">
    <location>
        <begin position="6"/>
        <end position="23"/>
    </location>
</feature>
<dbReference type="GO" id="GO:0016746">
    <property type="term" value="F:acyltransferase activity"/>
    <property type="evidence" value="ECO:0007669"/>
    <property type="project" value="UniProtKB-KW"/>
</dbReference>
<protein>
    <submittedName>
        <fullName evidence="11">Alginate O-acetyltransferase</fullName>
    </submittedName>
</protein>
<keyword evidence="3 9" id="KW-1003">Cell membrane</keyword>
<comment type="similarity">
    <text evidence="2 9">Belongs to the membrane-bound acyltransferase family.</text>
</comment>
<keyword evidence="5 10" id="KW-0812">Transmembrane</keyword>
<dbReference type="GO" id="GO:0005886">
    <property type="term" value="C:plasma membrane"/>
    <property type="evidence" value="ECO:0007669"/>
    <property type="project" value="UniProtKB-SubCell"/>
</dbReference>
<comment type="caution">
    <text evidence="11">The sequence shown here is derived from an EMBL/GenBank/DDBJ whole genome shotgun (WGS) entry which is preliminary data.</text>
</comment>
<dbReference type="PANTHER" id="PTHR13285:SF23">
    <property type="entry name" value="TEICHOIC ACID D-ALANYLTRANSFERASE"/>
    <property type="match status" value="1"/>
</dbReference>
<evidence type="ECO:0000256" key="4">
    <source>
        <dbReference type="ARBA" id="ARBA00022679"/>
    </source>
</evidence>
<dbReference type="PIRSF" id="PIRSF500217">
    <property type="entry name" value="AlgI"/>
    <property type="match status" value="1"/>
</dbReference>
<evidence type="ECO:0000256" key="2">
    <source>
        <dbReference type="ARBA" id="ARBA00010323"/>
    </source>
</evidence>
<dbReference type="InterPro" id="IPR004299">
    <property type="entry name" value="MBOAT_fam"/>
</dbReference>
<dbReference type="PANTHER" id="PTHR13285">
    <property type="entry name" value="ACYLTRANSFERASE"/>
    <property type="match status" value="1"/>
</dbReference>
<dbReference type="Proteomes" id="UP000587586">
    <property type="component" value="Unassembled WGS sequence"/>
</dbReference>
<evidence type="ECO:0000256" key="3">
    <source>
        <dbReference type="ARBA" id="ARBA00022475"/>
    </source>
</evidence>
<sequence>MLFNSYQFLLLFLPVTLVVYFFLNHKRLTAASNAWLLFASLVFYSWWNPAYLSIILVSILFNYTIGYLLAEHDSLKKHPVSKKSIFLCGLAGNLAFLCYFKYMDFFLGSLNGFFGTDLPLMHVVLPLGISFFTITQIAFLVDCYEGLVEDRKLLSYSLFVTFFPHLLAGPILHHKEMMPQFEATRNKVVNYRNLSHGLFLFLVGLFKKVIIADSLVKTVSAGFDASSSLTMVEAWVVSLSYMLQLYFDFSGYSDMALGVGLMFNIVLPVNFNSPYKACNIIDFWQRWHMSLTSFITTYLYAPILRSSRKITFGKSMLATFVAMFIAGIWHGAGWTFVIWGACHGAALVVNHLFKRKKVKLPNLLGWFFTFCFLNVTFVLFRAKNLGDAWKVLKGMAGLNGAVPAALTSFSFSDLGRGAFWKALLSGVNGNDATLYMPLLFLVLVLGARNSVQLERELKPTGTALAFLTAVGFYALINQNKVSEFLYFQF</sequence>
<feature type="transmembrane region" description="Helical" evidence="10">
    <location>
        <begin position="123"/>
        <end position="141"/>
    </location>
</feature>
<feature type="transmembrane region" description="Helical" evidence="10">
    <location>
        <begin position="432"/>
        <end position="448"/>
    </location>
</feature>
<evidence type="ECO:0000256" key="1">
    <source>
        <dbReference type="ARBA" id="ARBA00004651"/>
    </source>
</evidence>
<evidence type="ECO:0000256" key="9">
    <source>
        <dbReference type="PIRNR" id="PIRNR016636"/>
    </source>
</evidence>
<evidence type="ECO:0000313" key="11">
    <source>
        <dbReference type="EMBL" id="GFO67381.1"/>
    </source>
</evidence>
<feature type="transmembrane region" description="Helical" evidence="10">
    <location>
        <begin position="84"/>
        <end position="103"/>
    </location>
</feature>
<evidence type="ECO:0000256" key="8">
    <source>
        <dbReference type="ARBA" id="ARBA00023315"/>
    </source>
</evidence>
<evidence type="ECO:0000256" key="10">
    <source>
        <dbReference type="SAM" id="Phobius"/>
    </source>
</evidence>
<organism evidence="11 12">
    <name type="scientific">Geomonas limicola</name>
    <dbReference type="NCBI Taxonomy" id="2740186"/>
    <lineage>
        <taxon>Bacteria</taxon>
        <taxon>Pseudomonadati</taxon>
        <taxon>Thermodesulfobacteriota</taxon>
        <taxon>Desulfuromonadia</taxon>
        <taxon>Geobacterales</taxon>
        <taxon>Geobacteraceae</taxon>
        <taxon>Geomonas</taxon>
    </lineage>
</organism>
<feature type="transmembrane region" description="Helical" evidence="10">
    <location>
        <begin position="316"/>
        <end position="340"/>
    </location>
</feature>
<dbReference type="GO" id="GO:0042121">
    <property type="term" value="P:alginic acid biosynthetic process"/>
    <property type="evidence" value="ECO:0007669"/>
    <property type="project" value="InterPro"/>
</dbReference>
<keyword evidence="12" id="KW-1185">Reference proteome</keyword>
<accession>A0A6V8N4L5</accession>
<dbReference type="InterPro" id="IPR051085">
    <property type="entry name" value="MB_O-acyltransferase"/>
</dbReference>
<comment type="subcellular location">
    <subcellularLocation>
        <location evidence="1">Cell membrane</location>
        <topology evidence="1">Multi-pass membrane protein</topology>
    </subcellularLocation>
</comment>
<keyword evidence="6 10" id="KW-1133">Transmembrane helix</keyword>
<evidence type="ECO:0000256" key="7">
    <source>
        <dbReference type="ARBA" id="ARBA00023136"/>
    </source>
</evidence>
<feature type="transmembrane region" description="Helical" evidence="10">
    <location>
        <begin position="245"/>
        <end position="267"/>
    </location>
</feature>
<feature type="transmembrane region" description="Helical" evidence="10">
    <location>
        <begin position="53"/>
        <end position="72"/>
    </location>
</feature>
<gene>
    <name evidence="11" type="ORF">GMLC_09600</name>
</gene>
<dbReference type="Pfam" id="PF03062">
    <property type="entry name" value="MBOAT"/>
    <property type="match status" value="1"/>
</dbReference>
<evidence type="ECO:0000256" key="6">
    <source>
        <dbReference type="ARBA" id="ARBA00022989"/>
    </source>
</evidence>
<proteinExistence type="inferred from homology"/>
<feature type="transmembrane region" description="Helical" evidence="10">
    <location>
        <begin position="360"/>
        <end position="380"/>
    </location>
</feature>
<feature type="transmembrane region" description="Helical" evidence="10">
    <location>
        <begin position="460"/>
        <end position="476"/>
    </location>
</feature>
<dbReference type="RefSeq" id="WP_183359932.1">
    <property type="nucleotide sequence ID" value="NZ_BLXZ01000002.1"/>
</dbReference>
<evidence type="ECO:0000256" key="5">
    <source>
        <dbReference type="ARBA" id="ARBA00022692"/>
    </source>
</evidence>
<dbReference type="InterPro" id="IPR024194">
    <property type="entry name" value="Ac/AlaTfrase_AlgI/DltB"/>
</dbReference>
<dbReference type="PIRSF" id="PIRSF016636">
    <property type="entry name" value="AlgI_DltB"/>
    <property type="match status" value="1"/>
</dbReference>
<dbReference type="InterPro" id="IPR028362">
    <property type="entry name" value="AlgI"/>
</dbReference>
<feature type="transmembrane region" description="Helical" evidence="10">
    <location>
        <begin position="153"/>
        <end position="173"/>
    </location>
</feature>
<feature type="transmembrane region" description="Helical" evidence="10">
    <location>
        <begin position="30"/>
        <end position="47"/>
    </location>
</feature>
<dbReference type="EMBL" id="BLXZ01000002">
    <property type="protein sequence ID" value="GFO67381.1"/>
    <property type="molecule type" value="Genomic_DNA"/>
</dbReference>
<feature type="transmembrane region" description="Helical" evidence="10">
    <location>
        <begin position="287"/>
        <end position="304"/>
    </location>
</feature>